<sequence length="161" mass="17758">MHIIYHCYGGTHTSVIASYIHIGMLPTDKIPSKSEIEGIPMFDRLNGQNDTGHIVLIGTDEYGNNVYSLGVKNGKKLVEPALKDLYYHLFNTNDGLLIIDTSSATNWIMKIGGFTSIALKMPVIGRPLVSYGVTKAYKNIVQIVKNVKAQESAGYNAIKRQ</sequence>
<dbReference type="EMBL" id="CP002739">
    <property type="protein sequence ID" value="AEF17479.1"/>
    <property type="molecule type" value="Genomic_DNA"/>
</dbReference>
<protein>
    <recommendedName>
        <fullName evidence="3">DUF3189 domain-containing protein</fullName>
    </recommendedName>
</protein>
<evidence type="ECO:0000313" key="2">
    <source>
        <dbReference type="Proteomes" id="UP000007239"/>
    </source>
</evidence>
<dbReference type="STRING" id="858215.Thexy_1447"/>
<dbReference type="AlphaFoldDB" id="F6BGL7"/>
<reference evidence="1" key="1">
    <citation type="submission" date="2011-05" db="EMBL/GenBank/DDBJ databases">
        <title>Complete sequence of Thermoanaerobacterium xylanolyticum LX-11.</title>
        <authorList>
            <consortium name="US DOE Joint Genome Institute"/>
            <person name="Lucas S."/>
            <person name="Han J."/>
            <person name="Lapidus A."/>
            <person name="Cheng J.-F."/>
            <person name="Goodwin L."/>
            <person name="Pitluck S."/>
            <person name="Peters L."/>
            <person name="Mikhailova N."/>
            <person name="Lu M."/>
            <person name="Han C."/>
            <person name="Tapia R."/>
            <person name="Land M."/>
            <person name="Hauser L."/>
            <person name="Kyrpides N."/>
            <person name="Ivanova N."/>
            <person name="Pagani I."/>
            <person name="Hemme C."/>
            <person name="Woyke T."/>
        </authorList>
    </citation>
    <scope>NUCLEOTIDE SEQUENCE</scope>
    <source>
        <strain evidence="1">LX-11</strain>
    </source>
</reference>
<dbReference type="Proteomes" id="UP000007239">
    <property type="component" value="Chromosome"/>
</dbReference>
<dbReference type="HOGENOM" id="CLU_134391_0_0_9"/>
<evidence type="ECO:0000313" key="1">
    <source>
        <dbReference type="EMBL" id="AEF17479.1"/>
    </source>
</evidence>
<accession>F6BGL7</accession>
<dbReference type="eggNOG" id="ENOG502ZCAP">
    <property type="taxonomic scope" value="Bacteria"/>
</dbReference>
<evidence type="ECO:0008006" key="3">
    <source>
        <dbReference type="Google" id="ProtNLM"/>
    </source>
</evidence>
<dbReference type="KEGG" id="txy:Thexy_1447"/>
<proteinExistence type="predicted"/>
<gene>
    <name evidence="1" type="ordered locus">Thexy_1447</name>
</gene>
<name>F6BGL7_THEXL</name>
<dbReference type="RefSeq" id="WP_013788217.1">
    <property type="nucleotide sequence ID" value="NC_015555.1"/>
</dbReference>
<organism evidence="1 2">
    <name type="scientific">Thermoanaerobacterium xylanolyticum (strain ATCC 49914 / DSM 7097 / LX-11)</name>
    <dbReference type="NCBI Taxonomy" id="858215"/>
    <lineage>
        <taxon>Bacteria</taxon>
        <taxon>Bacillati</taxon>
        <taxon>Bacillota</taxon>
        <taxon>Clostridia</taxon>
        <taxon>Thermoanaerobacterales</taxon>
        <taxon>Thermoanaerobacteraceae</taxon>
        <taxon>Thermoanaerobacterium</taxon>
    </lineage>
</organism>
<dbReference type="Pfam" id="PF11385">
    <property type="entry name" value="DUF3189"/>
    <property type="match status" value="1"/>
</dbReference>
<dbReference type="InterPro" id="IPR021525">
    <property type="entry name" value="DUF3189"/>
</dbReference>
<keyword evidence="2" id="KW-1185">Reference proteome</keyword>